<dbReference type="Gene3D" id="3.40.50.300">
    <property type="entry name" value="P-loop containing nucleotide triphosphate hydrolases"/>
    <property type="match status" value="1"/>
</dbReference>
<name>A0A543DPU6_9PSEU</name>
<dbReference type="Pfam" id="PF08352">
    <property type="entry name" value="oligo_HPY"/>
    <property type="match status" value="1"/>
</dbReference>
<dbReference type="GO" id="GO:0055085">
    <property type="term" value="P:transmembrane transport"/>
    <property type="evidence" value="ECO:0007669"/>
    <property type="project" value="UniProtKB-ARBA"/>
</dbReference>
<accession>A0A543DPU6</accession>
<keyword evidence="4 6" id="KW-0067">ATP-binding</keyword>
<keyword evidence="2" id="KW-0813">Transport</keyword>
<dbReference type="EMBL" id="VFPA01000002">
    <property type="protein sequence ID" value="TQM11361.1"/>
    <property type="molecule type" value="Genomic_DNA"/>
</dbReference>
<dbReference type="InterPro" id="IPR013563">
    <property type="entry name" value="Oligopep_ABC_C"/>
</dbReference>
<dbReference type="SMART" id="SM00382">
    <property type="entry name" value="AAA"/>
    <property type="match status" value="1"/>
</dbReference>
<evidence type="ECO:0000256" key="3">
    <source>
        <dbReference type="ARBA" id="ARBA00022741"/>
    </source>
</evidence>
<dbReference type="Pfam" id="PF00005">
    <property type="entry name" value="ABC_tran"/>
    <property type="match status" value="1"/>
</dbReference>
<dbReference type="PROSITE" id="PS50893">
    <property type="entry name" value="ABC_TRANSPORTER_2"/>
    <property type="match status" value="1"/>
</dbReference>
<dbReference type="InterPro" id="IPR017871">
    <property type="entry name" value="ABC_transporter-like_CS"/>
</dbReference>
<keyword evidence="3" id="KW-0547">Nucleotide-binding</keyword>
<dbReference type="GO" id="GO:0016887">
    <property type="term" value="F:ATP hydrolysis activity"/>
    <property type="evidence" value="ECO:0007669"/>
    <property type="project" value="InterPro"/>
</dbReference>
<evidence type="ECO:0000256" key="1">
    <source>
        <dbReference type="ARBA" id="ARBA00005417"/>
    </source>
</evidence>
<dbReference type="InterPro" id="IPR003593">
    <property type="entry name" value="AAA+_ATPase"/>
</dbReference>
<comment type="similarity">
    <text evidence="1">Belongs to the ABC transporter superfamily.</text>
</comment>
<dbReference type="InterPro" id="IPR027417">
    <property type="entry name" value="P-loop_NTPase"/>
</dbReference>
<reference evidence="6 7" key="1">
    <citation type="submission" date="2019-06" db="EMBL/GenBank/DDBJ databases">
        <title>Sequencing the genomes of 1000 actinobacteria strains.</title>
        <authorList>
            <person name="Klenk H.-P."/>
        </authorList>
    </citation>
    <scope>NUCLEOTIDE SEQUENCE [LARGE SCALE GENOMIC DNA]</scope>
    <source>
        <strain evidence="6 7">DSM 45301</strain>
    </source>
</reference>
<keyword evidence="7" id="KW-1185">Reference proteome</keyword>
<dbReference type="InterPro" id="IPR003439">
    <property type="entry name" value="ABC_transporter-like_ATP-bd"/>
</dbReference>
<dbReference type="OrthoDB" id="5170605at2"/>
<dbReference type="GO" id="GO:0015833">
    <property type="term" value="P:peptide transport"/>
    <property type="evidence" value="ECO:0007669"/>
    <property type="project" value="InterPro"/>
</dbReference>
<dbReference type="AlphaFoldDB" id="A0A543DPU6"/>
<protein>
    <submittedName>
        <fullName evidence="6">Peptide/nickel transport system ATP-binding protein</fullName>
    </submittedName>
</protein>
<dbReference type="InterPro" id="IPR050319">
    <property type="entry name" value="ABC_transp_ATP-bind"/>
</dbReference>
<dbReference type="PROSITE" id="PS00211">
    <property type="entry name" value="ABC_TRANSPORTER_1"/>
    <property type="match status" value="1"/>
</dbReference>
<dbReference type="RefSeq" id="WP_142055450.1">
    <property type="nucleotide sequence ID" value="NZ_VFPA01000002.1"/>
</dbReference>
<evidence type="ECO:0000313" key="7">
    <source>
        <dbReference type="Proteomes" id="UP000315677"/>
    </source>
</evidence>
<sequence length="260" mass="28039">MALLEVDRLTKEFRRRRGEPGHRAVDEVSFRIERGGTLALVGESGAGKSTTGRLVLRLIEPDSGGVSMGGTDVRALDGRGLRAFRKRAQMVFQDPHSSLDPRVPIAVSVAEPLVVHGIGTRGERRERVADLLDGVGIGSHLLGRYPAQLSGGQLQRVAIARALATDPELIVCDEPVSALDVSIQAQVINLLTDLQAERGIAYLFITHDLALVEAFADTVAVMRAGAIVEQAPVDRLFREPEHDYTRTLLDAVPYIGAPAS</sequence>
<evidence type="ECO:0000259" key="5">
    <source>
        <dbReference type="PROSITE" id="PS50893"/>
    </source>
</evidence>
<dbReference type="PANTHER" id="PTHR43776:SF7">
    <property type="entry name" value="D,D-DIPEPTIDE TRANSPORT ATP-BINDING PROTEIN DDPF-RELATED"/>
    <property type="match status" value="1"/>
</dbReference>
<gene>
    <name evidence="6" type="ORF">FB558_3920</name>
</gene>
<comment type="caution">
    <text evidence="6">The sequence shown here is derived from an EMBL/GenBank/DDBJ whole genome shotgun (WGS) entry which is preliminary data.</text>
</comment>
<dbReference type="GO" id="GO:0005524">
    <property type="term" value="F:ATP binding"/>
    <property type="evidence" value="ECO:0007669"/>
    <property type="project" value="UniProtKB-KW"/>
</dbReference>
<dbReference type="PANTHER" id="PTHR43776">
    <property type="entry name" value="TRANSPORT ATP-BINDING PROTEIN"/>
    <property type="match status" value="1"/>
</dbReference>
<evidence type="ECO:0000256" key="4">
    <source>
        <dbReference type="ARBA" id="ARBA00022840"/>
    </source>
</evidence>
<evidence type="ECO:0000256" key="2">
    <source>
        <dbReference type="ARBA" id="ARBA00022448"/>
    </source>
</evidence>
<evidence type="ECO:0000313" key="6">
    <source>
        <dbReference type="EMBL" id="TQM11361.1"/>
    </source>
</evidence>
<dbReference type="SUPFAM" id="SSF52540">
    <property type="entry name" value="P-loop containing nucleoside triphosphate hydrolases"/>
    <property type="match status" value="1"/>
</dbReference>
<proteinExistence type="inferred from homology"/>
<dbReference type="Proteomes" id="UP000315677">
    <property type="component" value="Unassembled WGS sequence"/>
</dbReference>
<dbReference type="CDD" id="cd03257">
    <property type="entry name" value="ABC_NikE_OppD_transporters"/>
    <property type="match status" value="1"/>
</dbReference>
<organism evidence="6 7">
    <name type="scientific">Pseudonocardia kunmingensis</name>
    <dbReference type="NCBI Taxonomy" id="630975"/>
    <lineage>
        <taxon>Bacteria</taxon>
        <taxon>Bacillati</taxon>
        <taxon>Actinomycetota</taxon>
        <taxon>Actinomycetes</taxon>
        <taxon>Pseudonocardiales</taxon>
        <taxon>Pseudonocardiaceae</taxon>
        <taxon>Pseudonocardia</taxon>
    </lineage>
</organism>
<feature type="domain" description="ABC transporter" evidence="5">
    <location>
        <begin position="4"/>
        <end position="249"/>
    </location>
</feature>